<evidence type="ECO:0000313" key="2">
    <source>
        <dbReference type="Proteomes" id="UP000077667"/>
    </source>
</evidence>
<protein>
    <submittedName>
        <fullName evidence="1">Uncharacterized protein</fullName>
    </submittedName>
</protein>
<dbReference type="OrthoDB" id="680839at2"/>
<dbReference type="Proteomes" id="UP000077667">
    <property type="component" value="Chromosome"/>
</dbReference>
<dbReference type="STRING" id="1176587.A8C56_18235"/>
<evidence type="ECO:0000313" key="1">
    <source>
        <dbReference type="EMBL" id="ANH82654.1"/>
    </source>
</evidence>
<accession>A0A1A9I7Z5</accession>
<organism evidence="1 2">
    <name type="scientific">Niabella ginsenosidivorans</name>
    <dbReference type="NCBI Taxonomy" id="1176587"/>
    <lineage>
        <taxon>Bacteria</taxon>
        <taxon>Pseudomonadati</taxon>
        <taxon>Bacteroidota</taxon>
        <taxon>Chitinophagia</taxon>
        <taxon>Chitinophagales</taxon>
        <taxon>Chitinophagaceae</taxon>
        <taxon>Niabella</taxon>
    </lineage>
</organism>
<dbReference type="KEGG" id="nia:A8C56_18235"/>
<dbReference type="EMBL" id="CP015772">
    <property type="protein sequence ID" value="ANH82654.1"/>
    <property type="molecule type" value="Genomic_DNA"/>
</dbReference>
<dbReference type="AlphaFoldDB" id="A0A1A9I7Z5"/>
<keyword evidence="2" id="KW-1185">Reference proteome</keyword>
<name>A0A1A9I7Z5_9BACT</name>
<proteinExistence type="predicted"/>
<sequence length="74" mass="8869">MRNQKANIQAAYRKGRLTEKEYYKLMEEQESIRYAIGKYNLDGYLSCDEKNKIAAKQQRAANRLRKYQVNGERY</sequence>
<gene>
    <name evidence="1" type="ORF">A8C56_18235</name>
</gene>
<dbReference type="RefSeq" id="WP_067759244.1">
    <property type="nucleotide sequence ID" value="NZ_CP015772.1"/>
</dbReference>
<reference evidence="1 2" key="1">
    <citation type="submission" date="2016-05" db="EMBL/GenBank/DDBJ databases">
        <title>Niabella ginsenosidivorans BS26 whole genome sequencing.</title>
        <authorList>
            <person name="Im W.T."/>
            <person name="Siddiqi M.Z."/>
        </authorList>
    </citation>
    <scope>NUCLEOTIDE SEQUENCE [LARGE SCALE GENOMIC DNA]</scope>
    <source>
        <strain evidence="1 2">BS26</strain>
    </source>
</reference>